<feature type="region of interest" description="Disordered" evidence="1">
    <location>
        <begin position="1"/>
        <end position="52"/>
    </location>
</feature>
<evidence type="ECO:0000313" key="2">
    <source>
        <dbReference type="EMBL" id="KAK1761474.1"/>
    </source>
</evidence>
<evidence type="ECO:0000256" key="1">
    <source>
        <dbReference type="SAM" id="MobiDB-lite"/>
    </source>
</evidence>
<sequence length="1348" mass="147361">MSSPDPLNDSDASQQLLSSRQRVTRSQATVRHYSLGSSPKKQTFELDVGNQISPQKILVTVEAEDAAQFTDRSVNRRLFQSPSVKRSARRTMAGASATTTIVPLRGLTDDESNMATDATPRKRGRPRAATPAKTTKRKRQGTPSAKKTAAQPRRNARGSSFLASEASADDQATPRPTSRARAGTKRKASSPIKESSVAGSQPRKRGRPRKQAALSPELAALTEQERAMDAEAEDNASMGQVEDNISVAGSRVNENHGDAMEDDIWLATMSEQPTPVPRRSNRTKATVSSNAPAPPPQPAQAAASDRAPSYDPFQDWDALGSGGHSDVESHASGQQNDEERQDTLMASEEFTMISLGSLPSMQASMLASSMMATEPQDLGEETSLIIDRALESLRQSQRAAQEDAIEQTESGDAPETNLSQPPPETRSSQPASPQAPNRSPRRANKLQSLGRQLAIKSLQSGAAGPPERPQVLDPVESHDTSAYDDSFSEIPEEVLIAATPRRLRQSPTKPREDTSKTDLQPSIERPSSVNHSNPHSDSNRLLTPDETPSPIPSEEGDENIEHEKSIIQAADDDIPSSPPIPSGMLPRQDRNPDVRHTRANSTETPADQISAFKSPARALLDQSINLPAPEPQPRPTLSPIVRAGRALQMVTSDPPSPPGRDSVLRSPFRSSVRSSQSPAPTPQKAPAPPPPANEAPVPAQQRERSWFDPLSQIKSFVVQGAMALSPGQRATAQMEDPFGPGSANSPVPASLRNFVSSLRGGQRAARDTSFATEDSAKATGPNDEDAMSWQGENYEAEDQPRDAGVSQSSSLRVTHGSPAKEFGVDVHGTLDEQASSHGDTEVDPDEELEEPDDEEEREESQELDEEEEEDDIWAFEAKRPTPGKQKAAAPRSEEVEPPRRNKIPSPWRRAGDRTASQKQSANRFRALSQEDDAEEFSMLSQQVRGVEKLLPPVAPRNVDLSAFFSSPAAIPDPSGMAGASFGLFKALDAPVPKALAENRNPRLQKETPDTESRDTQPFADVTNRQESLLQPRRQQQMPQPKLFRPPSRATTERPASPAKSGFRRETLEPSSPTTPERTGFDHVPQKQNFTPRSRQAANTLLQPRPNSLFGGTQIPLFTAPMSTEPEAEEEEESTGFVRPLKPLPSRAQSPSKSCIRSPLKPKTPGRVVEFTSSTLSPLAQAQVRAERRASASPEKQLSSASDISSITSSASTEDKENQEEEDPLRVQKLSQTQWTRDHWVRLDELLQARRQGILQFQLQLSRHARDRGVAGRQNRSVESQMLLGKLMRARGREIPVAEWHLDVVNAFRDEVGWWDEVDLVKRVLGLLVGEDLRRKGLVPRHRSSSVVS</sequence>
<feature type="region of interest" description="Disordered" evidence="1">
    <location>
        <begin position="81"/>
        <end position="241"/>
    </location>
</feature>
<name>A0AAJ0FGV7_9PEZI</name>
<feature type="compositionally biased region" description="Polar residues" evidence="1">
    <location>
        <begin position="1170"/>
        <end position="1179"/>
    </location>
</feature>
<dbReference type="EMBL" id="MU839827">
    <property type="protein sequence ID" value="KAK1761474.1"/>
    <property type="molecule type" value="Genomic_DNA"/>
</dbReference>
<feature type="compositionally biased region" description="Basic and acidic residues" evidence="1">
    <location>
        <begin position="587"/>
        <end position="596"/>
    </location>
</feature>
<comment type="caution">
    <text evidence="2">The sequence shown here is derived from an EMBL/GenBank/DDBJ whole genome shotgun (WGS) entry which is preliminary data.</text>
</comment>
<evidence type="ECO:0000313" key="3">
    <source>
        <dbReference type="Proteomes" id="UP001239445"/>
    </source>
</evidence>
<feature type="region of interest" description="Disordered" evidence="1">
    <location>
        <begin position="271"/>
        <end position="340"/>
    </location>
</feature>
<feature type="region of interest" description="Disordered" evidence="1">
    <location>
        <begin position="725"/>
        <end position="931"/>
    </location>
</feature>
<feature type="compositionally biased region" description="Polar residues" evidence="1">
    <location>
        <begin position="517"/>
        <end position="541"/>
    </location>
</feature>
<keyword evidence="3" id="KW-1185">Reference proteome</keyword>
<proteinExistence type="predicted"/>
<accession>A0AAJ0FGV7</accession>
<feature type="compositionally biased region" description="Polar residues" evidence="1">
    <location>
        <begin position="1"/>
        <end position="41"/>
    </location>
</feature>
<feature type="compositionally biased region" description="Basic and acidic residues" evidence="1">
    <location>
        <begin position="999"/>
        <end position="1014"/>
    </location>
</feature>
<feature type="compositionally biased region" description="Low complexity" evidence="1">
    <location>
        <begin position="1198"/>
        <end position="1211"/>
    </location>
</feature>
<dbReference type="Proteomes" id="UP001239445">
    <property type="component" value="Unassembled WGS sequence"/>
</dbReference>
<feature type="region of interest" description="Disordered" evidence="1">
    <location>
        <begin position="995"/>
        <end position="1228"/>
    </location>
</feature>
<feature type="compositionally biased region" description="Low complexity" evidence="1">
    <location>
        <begin position="664"/>
        <end position="678"/>
    </location>
</feature>
<feature type="compositionally biased region" description="Acidic residues" evidence="1">
    <location>
        <begin position="841"/>
        <end position="873"/>
    </location>
</feature>
<feature type="compositionally biased region" description="Polar residues" evidence="1">
    <location>
        <begin position="1085"/>
        <end position="1105"/>
    </location>
</feature>
<feature type="compositionally biased region" description="Low complexity" evidence="1">
    <location>
        <begin position="1030"/>
        <end position="1040"/>
    </location>
</feature>
<protein>
    <submittedName>
        <fullName evidence="2">Uncharacterized protein</fullName>
    </submittedName>
</protein>
<feature type="region of interest" description="Disordered" evidence="1">
    <location>
        <begin position="395"/>
        <end position="708"/>
    </location>
</feature>
<organism evidence="2 3">
    <name type="scientific">Echria macrotheca</name>
    <dbReference type="NCBI Taxonomy" id="438768"/>
    <lineage>
        <taxon>Eukaryota</taxon>
        <taxon>Fungi</taxon>
        <taxon>Dikarya</taxon>
        <taxon>Ascomycota</taxon>
        <taxon>Pezizomycotina</taxon>
        <taxon>Sordariomycetes</taxon>
        <taxon>Sordariomycetidae</taxon>
        <taxon>Sordariales</taxon>
        <taxon>Schizotheciaceae</taxon>
        <taxon>Echria</taxon>
    </lineage>
</organism>
<feature type="compositionally biased region" description="Pro residues" evidence="1">
    <location>
        <begin position="679"/>
        <end position="693"/>
    </location>
</feature>
<reference evidence="2" key="1">
    <citation type="submission" date="2023-06" db="EMBL/GenBank/DDBJ databases">
        <title>Genome-scale phylogeny and comparative genomics of the fungal order Sordariales.</title>
        <authorList>
            <consortium name="Lawrence Berkeley National Laboratory"/>
            <person name="Hensen N."/>
            <person name="Bonometti L."/>
            <person name="Westerberg I."/>
            <person name="Brannstrom I.O."/>
            <person name="Guillou S."/>
            <person name="Cros-Aarteil S."/>
            <person name="Calhoun S."/>
            <person name="Haridas S."/>
            <person name="Kuo A."/>
            <person name="Mondo S."/>
            <person name="Pangilinan J."/>
            <person name="Riley R."/>
            <person name="Labutti K."/>
            <person name="Andreopoulos B."/>
            <person name="Lipzen A."/>
            <person name="Chen C."/>
            <person name="Yanf M."/>
            <person name="Daum C."/>
            <person name="Ng V."/>
            <person name="Clum A."/>
            <person name="Steindorff A."/>
            <person name="Ohm R."/>
            <person name="Martin F."/>
            <person name="Silar P."/>
            <person name="Natvig D."/>
            <person name="Lalanne C."/>
            <person name="Gautier V."/>
            <person name="Ament-Velasquez S.L."/>
            <person name="Kruys A."/>
            <person name="Hutchinson M.I."/>
            <person name="Powell A.J."/>
            <person name="Barry K."/>
            <person name="Miller A.N."/>
            <person name="Grigoriev I.V."/>
            <person name="Debuchy R."/>
            <person name="Gladieux P."/>
            <person name="Thoren M.H."/>
            <person name="Johannesson H."/>
        </authorList>
    </citation>
    <scope>NUCLEOTIDE SEQUENCE</scope>
    <source>
        <strain evidence="2">PSN4</strain>
    </source>
</reference>
<feature type="compositionally biased region" description="Polar residues" evidence="1">
    <location>
        <begin position="425"/>
        <end position="437"/>
    </location>
</feature>
<gene>
    <name evidence="2" type="ORF">QBC47DRAFT_291315</name>
</gene>